<evidence type="ECO:0000259" key="2">
    <source>
        <dbReference type="Pfam" id="PF13408"/>
    </source>
</evidence>
<feature type="domain" description="Recombinase zinc beta ribbon" evidence="2">
    <location>
        <begin position="16"/>
        <end position="76"/>
    </location>
</feature>
<name>A0A917EPD2_9BACI</name>
<dbReference type="EMBL" id="BMFK01000001">
    <property type="protein sequence ID" value="GGE62167.1"/>
    <property type="molecule type" value="Genomic_DNA"/>
</dbReference>
<protein>
    <recommendedName>
        <fullName evidence="2">Recombinase zinc beta ribbon domain-containing protein</fullName>
    </recommendedName>
</protein>
<accession>A0A917EPD2</accession>
<keyword evidence="1" id="KW-0175">Coiled coil</keyword>
<reference evidence="3" key="2">
    <citation type="submission" date="2020-09" db="EMBL/GenBank/DDBJ databases">
        <authorList>
            <person name="Sun Q."/>
            <person name="Zhou Y."/>
        </authorList>
    </citation>
    <scope>NUCLEOTIDE SEQUENCE</scope>
    <source>
        <strain evidence="3">CGMCC 1.12698</strain>
    </source>
</reference>
<comment type="caution">
    <text evidence="3">The sequence shown here is derived from an EMBL/GenBank/DDBJ whole genome shotgun (WGS) entry which is preliminary data.</text>
</comment>
<evidence type="ECO:0000313" key="3">
    <source>
        <dbReference type="EMBL" id="GGE62167.1"/>
    </source>
</evidence>
<feature type="coiled-coil region" evidence="1">
    <location>
        <begin position="130"/>
        <end position="157"/>
    </location>
</feature>
<dbReference type="AlphaFoldDB" id="A0A917EPD2"/>
<organism evidence="3 4">
    <name type="scientific">Priestia taiwanensis</name>
    <dbReference type="NCBI Taxonomy" id="1347902"/>
    <lineage>
        <taxon>Bacteria</taxon>
        <taxon>Bacillati</taxon>
        <taxon>Bacillota</taxon>
        <taxon>Bacilli</taxon>
        <taxon>Bacillales</taxon>
        <taxon>Bacillaceae</taxon>
        <taxon>Priestia</taxon>
    </lineage>
</organism>
<dbReference type="InterPro" id="IPR025827">
    <property type="entry name" value="Zn_ribbon_recom_dom"/>
</dbReference>
<evidence type="ECO:0000256" key="1">
    <source>
        <dbReference type="SAM" id="Coils"/>
    </source>
</evidence>
<dbReference type="RefSeq" id="WP_188387353.1">
    <property type="nucleotide sequence ID" value="NZ_BMFK01000001.1"/>
</dbReference>
<dbReference type="Proteomes" id="UP000605259">
    <property type="component" value="Unassembled WGS sequence"/>
</dbReference>
<dbReference type="Pfam" id="PF13408">
    <property type="entry name" value="Zn_ribbon_recom"/>
    <property type="match status" value="1"/>
</dbReference>
<proteinExistence type="predicted"/>
<reference evidence="3" key="1">
    <citation type="journal article" date="2014" name="Int. J. Syst. Evol. Microbiol.">
        <title>Complete genome sequence of Corynebacterium casei LMG S-19264T (=DSM 44701T), isolated from a smear-ripened cheese.</title>
        <authorList>
            <consortium name="US DOE Joint Genome Institute (JGI-PGF)"/>
            <person name="Walter F."/>
            <person name="Albersmeier A."/>
            <person name="Kalinowski J."/>
            <person name="Ruckert C."/>
        </authorList>
    </citation>
    <scope>NUCLEOTIDE SEQUENCE</scope>
    <source>
        <strain evidence="3">CGMCC 1.12698</strain>
    </source>
</reference>
<evidence type="ECO:0000313" key="4">
    <source>
        <dbReference type="Proteomes" id="UP000605259"/>
    </source>
</evidence>
<sequence>MPPRYIPRPRNNIFHPFTGILKCPKCGKSTVGVARNGRNDDGKVYYSYRCVRNQLGLCPQKTLRYESVQKAFLEKLIITLKDFKIEDETNSDEFRLDTSTQLKHLSDKKIRIKELYIEGEISKVDYHKRMDNLQDLEEEILENLESFKQKANKQQIKSTMEMLHKNWHSFSEETKMLSIRSIFKSITPKVIYQSKGGRYNKPSVIEITDYEFK</sequence>
<gene>
    <name evidence="3" type="ORF">GCM10007140_10520</name>
</gene>
<keyword evidence="4" id="KW-1185">Reference proteome</keyword>